<feature type="compositionally biased region" description="Polar residues" evidence="2">
    <location>
        <begin position="1"/>
        <end position="25"/>
    </location>
</feature>
<proteinExistence type="predicted"/>
<evidence type="ECO:0000313" key="3">
    <source>
        <dbReference type="EMBL" id="TMS40066.1"/>
    </source>
</evidence>
<feature type="coiled-coil region" evidence="1">
    <location>
        <begin position="68"/>
        <end position="109"/>
    </location>
</feature>
<dbReference type="EMBL" id="AZBU02000001">
    <property type="protein sequence ID" value="TMS40066.1"/>
    <property type="molecule type" value="Genomic_DNA"/>
</dbReference>
<comment type="caution">
    <text evidence="3">The sequence shown here is derived from an EMBL/GenBank/DDBJ whole genome shotgun (WGS) entry which is preliminary data.</text>
</comment>
<keyword evidence="1" id="KW-0175">Coiled coil</keyword>
<accession>A0A4U8V283</accession>
<dbReference type="AlphaFoldDB" id="A0A4U8V283"/>
<name>A0A4U8V283_STECR</name>
<evidence type="ECO:0000256" key="2">
    <source>
        <dbReference type="SAM" id="MobiDB-lite"/>
    </source>
</evidence>
<organism evidence="3">
    <name type="scientific">Steinernema carpocapsae</name>
    <name type="common">Entomopathogenic nematode</name>
    <dbReference type="NCBI Taxonomy" id="34508"/>
    <lineage>
        <taxon>Eukaryota</taxon>
        <taxon>Metazoa</taxon>
        <taxon>Ecdysozoa</taxon>
        <taxon>Nematoda</taxon>
        <taxon>Chromadorea</taxon>
        <taxon>Rhabditida</taxon>
        <taxon>Tylenchina</taxon>
        <taxon>Panagrolaimomorpha</taxon>
        <taxon>Strongyloidoidea</taxon>
        <taxon>Steinernematidae</taxon>
        <taxon>Steinernema</taxon>
    </lineage>
</organism>
<reference evidence="3" key="2">
    <citation type="journal article" date="2015" name="Genome Biol.">
        <title>Comparative genomics of Steinernema reveals deeply conserved gene regulatory networks.</title>
        <authorList>
            <person name="Dillman A.R."/>
            <person name="Macchietto M."/>
            <person name="Porter C.F."/>
            <person name="Rogers A."/>
            <person name="Williams B."/>
            <person name="Antoshechkin I."/>
            <person name="Lee M.M."/>
            <person name="Goodwin Z."/>
            <person name="Lu X."/>
            <person name="Lewis E.E."/>
            <person name="Goodrich-Blair H."/>
            <person name="Stock S.P."/>
            <person name="Adams B.J."/>
            <person name="Sternberg P.W."/>
            <person name="Mortazavi A."/>
        </authorList>
    </citation>
    <scope>NUCLEOTIDE SEQUENCE [LARGE SCALE GENOMIC DNA]</scope>
    <source>
        <strain evidence="3">ALL</strain>
    </source>
</reference>
<reference evidence="3" key="1">
    <citation type="submission" date="2013-11" db="EMBL/GenBank/DDBJ databases">
        <authorList>
            <person name="Sternberg P."/>
            <person name="Dillman A."/>
            <person name="Macchietto M."/>
        </authorList>
    </citation>
    <scope>NUCLEOTIDE SEQUENCE</scope>
    <source>
        <strain evidence="3">ALL</strain>
    </source>
</reference>
<sequence length="138" mass="16061">MASTEPNQPHENPNGGDQNSSSVGVNTDKDRATDRERFEKTVWFVSWVASINERFALHEKLNESYQQNRRLANMLKDQANEMQGYREEMDKLMAQITRLYQENVVFQNELVAEKRRMFAMFMNGRPENHGDNDSDADA</sequence>
<gene>
    <name evidence="3" type="ORF">L596_006493</name>
</gene>
<feature type="region of interest" description="Disordered" evidence="2">
    <location>
        <begin position="1"/>
        <end position="33"/>
    </location>
</feature>
<evidence type="ECO:0000256" key="1">
    <source>
        <dbReference type="SAM" id="Coils"/>
    </source>
</evidence>
<reference evidence="3" key="3">
    <citation type="journal article" date="2019" name="G3 (Bethesda)">
        <title>Hybrid Assembly of the Genome of the Entomopathogenic Nematode Steinernema carpocapsae Identifies the X-Chromosome.</title>
        <authorList>
            <person name="Serra L."/>
            <person name="Macchietto M."/>
            <person name="Macias-Munoz A."/>
            <person name="McGill C.J."/>
            <person name="Rodriguez I.M."/>
            <person name="Rodriguez B."/>
            <person name="Murad R."/>
            <person name="Mortazavi A."/>
        </authorList>
    </citation>
    <scope>NUCLEOTIDE SEQUENCE [LARGE SCALE GENOMIC DNA]</scope>
    <source>
        <strain evidence="3">ALL</strain>
    </source>
</reference>
<protein>
    <submittedName>
        <fullName evidence="3">Uncharacterized protein</fullName>
    </submittedName>
</protein>